<evidence type="ECO:0008006" key="4">
    <source>
        <dbReference type="Google" id="ProtNLM"/>
    </source>
</evidence>
<gene>
    <name evidence="2" type="ORF">ACJMK2_041316</name>
</gene>
<dbReference type="EMBL" id="JBJQND010000008">
    <property type="protein sequence ID" value="KAL3868515.1"/>
    <property type="molecule type" value="Genomic_DNA"/>
</dbReference>
<organism evidence="2 3">
    <name type="scientific">Sinanodonta woodiana</name>
    <name type="common">Chinese pond mussel</name>
    <name type="synonym">Anodonta woodiana</name>
    <dbReference type="NCBI Taxonomy" id="1069815"/>
    <lineage>
        <taxon>Eukaryota</taxon>
        <taxon>Metazoa</taxon>
        <taxon>Spiralia</taxon>
        <taxon>Lophotrochozoa</taxon>
        <taxon>Mollusca</taxon>
        <taxon>Bivalvia</taxon>
        <taxon>Autobranchia</taxon>
        <taxon>Heteroconchia</taxon>
        <taxon>Palaeoheterodonta</taxon>
        <taxon>Unionida</taxon>
        <taxon>Unionoidea</taxon>
        <taxon>Unionidae</taxon>
        <taxon>Unioninae</taxon>
        <taxon>Sinanodonta</taxon>
    </lineage>
</organism>
<feature type="compositionally biased region" description="Polar residues" evidence="1">
    <location>
        <begin position="176"/>
        <end position="188"/>
    </location>
</feature>
<evidence type="ECO:0000313" key="3">
    <source>
        <dbReference type="Proteomes" id="UP001634394"/>
    </source>
</evidence>
<evidence type="ECO:0000256" key="1">
    <source>
        <dbReference type="SAM" id="MobiDB-lite"/>
    </source>
</evidence>
<proteinExistence type="predicted"/>
<feature type="region of interest" description="Disordered" evidence="1">
    <location>
        <begin position="169"/>
        <end position="188"/>
    </location>
</feature>
<dbReference type="Proteomes" id="UP001634394">
    <property type="component" value="Unassembled WGS sequence"/>
</dbReference>
<evidence type="ECO:0000313" key="2">
    <source>
        <dbReference type="EMBL" id="KAL3868515.1"/>
    </source>
</evidence>
<sequence length="188" mass="20666">MASFLSSNGETILKKYFKTTAEDTLEGRIIRAFREDHVQEIDLSHVVAGLRPNTPTLLALLMARGIDPSQVDTLTYTGRGVRPCSVCGKAGHDKFKCPRQAFIAGGASTSHNADTNPPVQNKQNDQTNQSTHTHSANTTTPKVSYANVTKTNLPYVKNLFINLEEESQIEQETCENSGNEIITNSEKE</sequence>
<reference evidence="2 3" key="1">
    <citation type="submission" date="2024-11" db="EMBL/GenBank/DDBJ databases">
        <title>Chromosome-level genome assembly of the freshwater bivalve Anodonta woodiana.</title>
        <authorList>
            <person name="Chen X."/>
        </authorList>
    </citation>
    <scope>NUCLEOTIDE SEQUENCE [LARGE SCALE GENOMIC DNA]</scope>
    <source>
        <strain evidence="2">MN2024</strain>
        <tissue evidence="2">Gills</tissue>
    </source>
</reference>
<keyword evidence="3" id="KW-1185">Reference proteome</keyword>
<name>A0ABD3W4Q9_SINWO</name>
<dbReference type="AlphaFoldDB" id="A0ABD3W4Q9"/>
<accession>A0ABD3W4Q9</accession>
<comment type="caution">
    <text evidence="2">The sequence shown here is derived from an EMBL/GenBank/DDBJ whole genome shotgun (WGS) entry which is preliminary data.</text>
</comment>
<feature type="region of interest" description="Disordered" evidence="1">
    <location>
        <begin position="108"/>
        <end position="145"/>
    </location>
</feature>
<protein>
    <recommendedName>
        <fullName evidence="4">CCHC-type domain-containing protein</fullName>
    </recommendedName>
</protein>